<evidence type="ECO:0000313" key="1">
    <source>
        <dbReference type="EMBL" id="PON70570.1"/>
    </source>
</evidence>
<dbReference type="Proteomes" id="UP000237105">
    <property type="component" value="Unassembled WGS sequence"/>
</dbReference>
<comment type="caution">
    <text evidence="1">The sequence shown here is derived from an EMBL/GenBank/DDBJ whole genome shotgun (WGS) entry which is preliminary data.</text>
</comment>
<sequence>MSGKDDVESIKFIGLKFSDVAYLNLLYNSNCAMCPNRERVSSNVLVCYVVNIENVSEDI</sequence>
<dbReference type="EMBL" id="JXTB01000049">
    <property type="protein sequence ID" value="PON70570.1"/>
    <property type="molecule type" value="Genomic_DNA"/>
</dbReference>
<accession>A0A2P5DBE7</accession>
<name>A0A2P5DBE7_PARAD</name>
<gene>
    <name evidence="1" type="ORF">PanWU01x14_079440</name>
</gene>
<dbReference type="AlphaFoldDB" id="A0A2P5DBE7"/>
<proteinExistence type="predicted"/>
<protein>
    <submittedName>
        <fullName evidence="1">Uncharacterized protein</fullName>
    </submittedName>
</protein>
<organism evidence="1 2">
    <name type="scientific">Parasponia andersonii</name>
    <name type="common">Sponia andersonii</name>
    <dbReference type="NCBI Taxonomy" id="3476"/>
    <lineage>
        <taxon>Eukaryota</taxon>
        <taxon>Viridiplantae</taxon>
        <taxon>Streptophyta</taxon>
        <taxon>Embryophyta</taxon>
        <taxon>Tracheophyta</taxon>
        <taxon>Spermatophyta</taxon>
        <taxon>Magnoliopsida</taxon>
        <taxon>eudicotyledons</taxon>
        <taxon>Gunneridae</taxon>
        <taxon>Pentapetalae</taxon>
        <taxon>rosids</taxon>
        <taxon>fabids</taxon>
        <taxon>Rosales</taxon>
        <taxon>Cannabaceae</taxon>
        <taxon>Parasponia</taxon>
    </lineage>
</organism>
<evidence type="ECO:0000313" key="2">
    <source>
        <dbReference type="Proteomes" id="UP000237105"/>
    </source>
</evidence>
<reference evidence="2" key="1">
    <citation type="submission" date="2016-06" db="EMBL/GenBank/DDBJ databases">
        <title>Parallel loss of symbiosis genes in relatives of nitrogen-fixing non-legume Parasponia.</title>
        <authorList>
            <person name="Van Velzen R."/>
            <person name="Holmer R."/>
            <person name="Bu F."/>
            <person name="Rutten L."/>
            <person name="Van Zeijl A."/>
            <person name="Liu W."/>
            <person name="Santuari L."/>
            <person name="Cao Q."/>
            <person name="Sharma T."/>
            <person name="Shen D."/>
            <person name="Roswanjaya Y."/>
            <person name="Wardhani T."/>
            <person name="Kalhor M.S."/>
            <person name="Jansen J."/>
            <person name="Van den Hoogen J."/>
            <person name="Gungor B."/>
            <person name="Hartog M."/>
            <person name="Hontelez J."/>
            <person name="Verver J."/>
            <person name="Yang W.-C."/>
            <person name="Schijlen E."/>
            <person name="Repin R."/>
            <person name="Schilthuizen M."/>
            <person name="Schranz E."/>
            <person name="Heidstra R."/>
            <person name="Miyata K."/>
            <person name="Fedorova E."/>
            <person name="Kohlen W."/>
            <person name="Bisseling T."/>
            <person name="Smit S."/>
            <person name="Geurts R."/>
        </authorList>
    </citation>
    <scope>NUCLEOTIDE SEQUENCE [LARGE SCALE GENOMIC DNA]</scope>
    <source>
        <strain evidence="2">cv. WU1-14</strain>
    </source>
</reference>
<keyword evidence="2" id="KW-1185">Reference proteome</keyword>